<name>A0A650DG74_9CAUD</name>
<accession>A0A650DG74</accession>
<protein>
    <submittedName>
        <fullName evidence="1">Uncharacterized protein</fullName>
    </submittedName>
</protein>
<reference evidence="1 2" key="1">
    <citation type="submission" date="2019-11" db="EMBL/GenBank/DDBJ databases">
        <title>Complete genome sequence of bacteriophage Ec_Makalu_002.</title>
        <authorList>
            <person name="Dhungana G."/>
            <person name="Malla R."/>
            <person name="Adhya S."/>
            <person name="Rajaure M."/>
        </authorList>
    </citation>
    <scope>NUCLEOTIDE SEQUENCE [LARGE SCALE GENOMIC DNA]</scope>
</reference>
<dbReference type="EMBL" id="MN709127">
    <property type="protein sequence ID" value="QGS83813.1"/>
    <property type="molecule type" value="Genomic_DNA"/>
</dbReference>
<gene>
    <name evidence="1" type="ORF">Makalu002_208</name>
</gene>
<organism evidence="1 2">
    <name type="scientific">Escherichia phage Ec_Makalu_002</name>
    <dbReference type="NCBI Taxonomy" id="2682770"/>
    <lineage>
        <taxon>Viruses</taxon>
        <taxon>Duplodnaviria</taxon>
        <taxon>Heunggongvirae</taxon>
        <taxon>Uroviricota</taxon>
        <taxon>Caudoviricetes</taxon>
        <taxon>Pantevenvirales</taxon>
        <taxon>Straboviridae</taxon>
        <taxon>Krischvirus</taxon>
        <taxon>Krischvirus gec3s</taxon>
    </lineage>
</organism>
<evidence type="ECO:0000313" key="2">
    <source>
        <dbReference type="Proteomes" id="UP000433151"/>
    </source>
</evidence>
<evidence type="ECO:0000313" key="1">
    <source>
        <dbReference type="EMBL" id="QGS83813.1"/>
    </source>
</evidence>
<dbReference type="Proteomes" id="UP000433151">
    <property type="component" value="Segment"/>
</dbReference>
<sequence length="110" mass="12543">MAKVQVGEVFKMEDHTVEEMKGAVLKVTNSMWRSVLYINFIDGDVWWASDNVKWGVKWDEEGNMGIKFYKGHTHWLGTEDVVEVLAVDVMPGEIENLSGTAKEALTRHFV</sequence>
<proteinExistence type="predicted"/>